<evidence type="ECO:0000256" key="2">
    <source>
        <dbReference type="SAM" id="MobiDB-lite"/>
    </source>
</evidence>
<feature type="compositionally biased region" description="Pro residues" evidence="2">
    <location>
        <begin position="410"/>
        <end position="419"/>
    </location>
</feature>
<dbReference type="GO" id="GO:0005737">
    <property type="term" value="C:cytoplasm"/>
    <property type="evidence" value="ECO:0007669"/>
    <property type="project" value="TreeGrafter"/>
</dbReference>
<dbReference type="Pfam" id="PF03690">
    <property type="entry name" value="MYG1_exonuc"/>
    <property type="match status" value="1"/>
</dbReference>
<dbReference type="SUPFAM" id="SSF53335">
    <property type="entry name" value="S-adenosyl-L-methionine-dependent methyltransferases"/>
    <property type="match status" value="1"/>
</dbReference>
<proteinExistence type="inferred from homology"/>
<dbReference type="InterPro" id="IPR003226">
    <property type="entry name" value="MYG1_exonuclease"/>
</dbReference>
<evidence type="ECO:0008006" key="5">
    <source>
        <dbReference type="Google" id="ProtNLM"/>
    </source>
</evidence>
<dbReference type="PANTHER" id="PTHR11215">
    <property type="entry name" value="METAL DEPENDENT HYDROLASE - RELATED"/>
    <property type="match status" value="1"/>
</dbReference>
<dbReference type="Pfam" id="PF10294">
    <property type="entry name" value="Methyltransf_16"/>
    <property type="match status" value="1"/>
</dbReference>
<feature type="compositionally biased region" description="Pro residues" evidence="2">
    <location>
        <begin position="389"/>
        <end position="399"/>
    </location>
</feature>
<dbReference type="InterPro" id="IPR019410">
    <property type="entry name" value="Methyltransf_16"/>
</dbReference>
<dbReference type="Gene3D" id="3.40.50.150">
    <property type="entry name" value="Vaccinia Virus protein VP39"/>
    <property type="match status" value="1"/>
</dbReference>
<dbReference type="AlphaFoldDB" id="A0A0E9NGC6"/>
<dbReference type="EMBL" id="BACD03000015">
    <property type="protein sequence ID" value="GAO48455.1"/>
    <property type="molecule type" value="Genomic_DNA"/>
</dbReference>
<dbReference type="GO" id="GO:0008757">
    <property type="term" value="F:S-adenosylmethionine-dependent methyltransferase activity"/>
    <property type="evidence" value="ECO:0007669"/>
    <property type="project" value="UniProtKB-ARBA"/>
</dbReference>
<protein>
    <recommendedName>
        <fullName evidence="5">Protein-lysine N-methyltransferase EFM6</fullName>
    </recommendedName>
</protein>
<evidence type="ECO:0000313" key="3">
    <source>
        <dbReference type="EMBL" id="GAO48455.1"/>
    </source>
</evidence>
<comment type="caution">
    <text evidence="3">The sequence shown here is derived from an EMBL/GenBank/DDBJ whole genome shotgun (WGS) entry which is preliminary data.</text>
</comment>
<keyword evidence="4" id="KW-1185">Reference proteome</keyword>
<dbReference type="Proteomes" id="UP000033140">
    <property type="component" value="Unassembled WGS sequence"/>
</dbReference>
<name>A0A0E9NGC6_SAICN</name>
<organism evidence="3 4">
    <name type="scientific">Saitoella complicata (strain BCRC 22490 / CBS 7301 / JCM 7358 / NBRC 10748 / NRRL Y-17804)</name>
    <dbReference type="NCBI Taxonomy" id="698492"/>
    <lineage>
        <taxon>Eukaryota</taxon>
        <taxon>Fungi</taxon>
        <taxon>Dikarya</taxon>
        <taxon>Ascomycota</taxon>
        <taxon>Taphrinomycotina</taxon>
        <taxon>Taphrinomycotina incertae sedis</taxon>
        <taxon>Saitoella</taxon>
    </lineage>
</organism>
<gene>
    <name evidence="3" type="ORF">G7K_2628-t1</name>
</gene>
<feature type="region of interest" description="Disordered" evidence="2">
    <location>
        <begin position="383"/>
        <end position="419"/>
    </location>
</feature>
<sequence>MLRRFYTTTVGNMARIGTHSGTFHCDEALAVYMLRLLPKYKDATVTRSRDPAVLEECDIIVDVTGQYDGVKHFDHHQREFNEFFSPQFQNTKLSSAGLVYKHFGEEIIREQLGLEESDSRVKLIHNKVYAEFVEAVDANDNGVSPYPADVKPTFKDRLSIPGMVAHLNPWWNQPFTDEILDAQFQKASELVGAAFIDRLNYYGRAWLPARDLVFRAIDSRRAYDPEGRIVVFDEFLPWKDHLFQIEAELQVPGQILYVVYSDGKGYRVQAVPESPESFKSRKPLPENWRGVRDQALSDLTGIPGCVFVHAAGFIGGNATREGALEMAIKALDMDCKVQGPPQIRDFNPNPQGPRSIQPIPHCSPFTIPGQLIADRIPTSCLRKQADAPPLQPPTSPAVPLPNKTLTTTPRAPPPSTPSPPFSLNLFYYPKMPDQEDPEFRARICGGKRIVEVGSGTALTGLALAKGLDLEGSKIYVTDQENMIPIMTENIRLNNCQDTVIPAELDWGTTVSPELQEPDIVIAADCVYFEPAFPLLVQTMRDLTTPDTPIYFCYKKRRNADKHFFKMFKKHFVLEEIKDFPEWETFSRESIFLYRVIKR</sequence>
<dbReference type="InterPro" id="IPR029063">
    <property type="entry name" value="SAM-dependent_MTases_sf"/>
</dbReference>
<evidence type="ECO:0000313" key="4">
    <source>
        <dbReference type="Proteomes" id="UP000033140"/>
    </source>
</evidence>
<evidence type="ECO:0000256" key="1">
    <source>
        <dbReference type="ARBA" id="ARBA00010105"/>
    </source>
</evidence>
<reference evidence="3 4" key="2">
    <citation type="journal article" date="2014" name="J. Gen. Appl. Microbiol.">
        <title>The early diverging ascomycetous budding yeast Saitoella complicata has three histone deacetylases belonging to the Clr6, Hos2, and Rpd3 lineages.</title>
        <authorList>
            <person name="Nishida H."/>
            <person name="Matsumoto T."/>
            <person name="Kondo S."/>
            <person name="Hamamoto M."/>
            <person name="Yoshikawa H."/>
        </authorList>
    </citation>
    <scope>NUCLEOTIDE SEQUENCE [LARGE SCALE GENOMIC DNA]</scope>
    <source>
        <strain evidence="3 4">NRRL Y-17804</strain>
    </source>
</reference>
<comment type="similarity">
    <text evidence="1">Belongs to the MYG1 family.</text>
</comment>
<dbReference type="GO" id="GO:0005634">
    <property type="term" value="C:nucleus"/>
    <property type="evidence" value="ECO:0007669"/>
    <property type="project" value="TreeGrafter"/>
</dbReference>
<accession>A0A0E9NGC6</accession>
<dbReference type="PANTHER" id="PTHR11215:SF1">
    <property type="entry name" value="MYG1 EXONUCLEASE"/>
    <property type="match status" value="1"/>
</dbReference>
<reference evidence="3 4" key="1">
    <citation type="journal article" date="2011" name="J. Gen. Appl. Microbiol.">
        <title>Draft genome sequencing of the enigmatic yeast Saitoella complicata.</title>
        <authorList>
            <person name="Nishida H."/>
            <person name="Hamamoto M."/>
            <person name="Sugiyama J."/>
        </authorList>
    </citation>
    <scope>NUCLEOTIDE SEQUENCE [LARGE SCALE GENOMIC DNA]</scope>
    <source>
        <strain evidence="3 4">NRRL Y-17804</strain>
    </source>
</reference>
<dbReference type="STRING" id="698492.A0A0E9NGC6"/>
<reference evidence="3 4" key="3">
    <citation type="journal article" date="2015" name="Genome Announc.">
        <title>Draft Genome Sequence of the Archiascomycetous Yeast Saitoella complicata.</title>
        <authorList>
            <person name="Yamauchi K."/>
            <person name="Kondo S."/>
            <person name="Hamamoto M."/>
            <person name="Takahashi Y."/>
            <person name="Ogura Y."/>
            <person name="Hayashi T."/>
            <person name="Nishida H."/>
        </authorList>
    </citation>
    <scope>NUCLEOTIDE SEQUENCE [LARGE SCALE GENOMIC DNA]</scope>
    <source>
        <strain evidence="3 4">NRRL Y-17804</strain>
    </source>
</reference>